<gene>
    <name evidence="2" type="ORF">SDC9_203226</name>
</gene>
<reference evidence="2" key="1">
    <citation type="submission" date="2019-08" db="EMBL/GenBank/DDBJ databases">
        <authorList>
            <person name="Kucharzyk K."/>
            <person name="Murdoch R.W."/>
            <person name="Higgins S."/>
            <person name="Loffler F."/>
        </authorList>
    </citation>
    <scope>NUCLEOTIDE SEQUENCE</scope>
</reference>
<evidence type="ECO:0000256" key="1">
    <source>
        <dbReference type="SAM" id="MobiDB-lite"/>
    </source>
</evidence>
<feature type="region of interest" description="Disordered" evidence="1">
    <location>
        <begin position="115"/>
        <end position="139"/>
    </location>
</feature>
<sequence length="167" mass="18687">MKKPGTRPPISPTRIRESVSTVRVTRIAFSSSRSACSEPGSAWTWKYGTCIRYMKWEFMFAAQNELLWRRPPFGSGSFIDQRTTGTLSRWANIGTITPSEKVMKWATIRSGCSRSKNSSSRIALSSRSIMQSPPTTSTPGRPCRYAFAFFRAASSVSLVQFALVRGR</sequence>
<name>A0A645IXG4_9ZZZZ</name>
<proteinExistence type="predicted"/>
<evidence type="ECO:0000313" key="2">
    <source>
        <dbReference type="EMBL" id="MPN55542.1"/>
    </source>
</evidence>
<organism evidence="2">
    <name type="scientific">bioreactor metagenome</name>
    <dbReference type="NCBI Taxonomy" id="1076179"/>
    <lineage>
        <taxon>unclassified sequences</taxon>
        <taxon>metagenomes</taxon>
        <taxon>ecological metagenomes</taxon>
    </lineage>
</organism>
<accession>A0A645IXG4</accession>
<dbReference type="AlphaFoldDB" id="A0A645IXG4"/>
<feature type="compositionally biased region" description="Low complexity" evidence="1">
    <location>
        <begin position="115"/>
        <end position="128"/>
    </location>
</feature>
<feature type="compositionally biased region" description="Polar residues" evidence="1">
    <location>
        <begin position="129"/>
        <end position="139"/>
    </location>
</feature>
<protein>
    <submittedName>
        <fullName evidence="2">Uncharacterized protein</fullName>
    </submittedName>
</protein>
<dbReference type="EMBL" id="VSSQ01124932">
    <property type="protein sequence ID" value="MPN55542.1"/>
    <property type="molecule type" value="Genomic_DNA"/>
</dbReference>
<comment type="caution">
    <text evidence="2">The sequence shown here is derived from an EMBL/GenBank/DDBJ whole genome shotgun (WGS) entry which is preliminary data.</text>
</comment>